<dbReference type="Proteomes" id="UP000006228">
    <property type="component" value="Unassembled WGS sequence"/>
</dbReference>
<keyword evidence="1" id="KW-0472">Membrane</keyword>
<organism evidence="2 3">
    <name type="scientific">Vibrio sinaloensis DSM 21326</name>
    <dbReference type="NCBI Taxonomy" id="945550"/>
    <lineage>
        <taxon>Bacteria</taxon>
        <taxon>Pseudomonadati</taxon>
        <taxon>Pseudomonadota</taxon>
        <taxon>Gammaproteobacteria</taxon>
        <taxon>Vibrionales</taxon>
        <taxon>Vibrionaceae</taxon>
        <taxon>Vibrio</taxon>
        <taxon>Vibrio oreintalis group</taxon>
    </lineage>
</organism>
<dbReference type="OrthoDB" id="6401889at2"/>
<comment type="caution">
    <text evidence="2">The sequence shown here is derived from an EMBL/GenBank/DDBJ whole genome shotgun (WGS) entry which is preliminary data.</text>
</comment>
<dbReference type="EMBL" id="AEVT01000016">
    <property type="protein sequence ID" value="EGA71798.1"/>
    <property type="molecule type" value="Genomic_DNA"/>
</dbReference>
<dbReference type="eggNOG" id="COG4726">
    <property type="taxonomic scope" value="Bacteria"/>
</dbReference>
<evidence type="ECO:0000313" key="3">
    <source>
        <dbReference type="Proteomes" id="UP000006228"/>
    </source>
</evidence>
<dbReference type="GeneID" id="95567864"/>
<dbReference type="RefSeq" id="WP_008073722.1">
    <property type="nucleotide sequence ID" value="NZ_AEVT01000016.1"/>
</dbReference>
<sequence>MFLRKAQSGSLYIVVIFVLVVMGFLATSLSRIEWSNSDAHSKDVMGLQASLLAYSANELVLRDIYPPRAALTDSFDVAAACLAANGTTRAVTASVSCQDVAIECEPRGGVLADGAQLYVLTSIAICGTGLNQMQRSQEVWLRDTP</sequence>
<reference evidence="2 3" key="1">
    <citation type="journal article" date="2012" name="Int. J. Syst. Evol. Microbiol.">
        <title>Vibrio caribbeanicus sp. nov., isolated from the marine sponge Scleritoderma cyanea.</title>
        <authorList>
            <person name="Hoffmann M."/>
            <person name="Monday S.R."/>
            <person name="Allard M.W."/>
            <person name="Strain E.A."/>
            <person name="Whittaker P."/>
            <person name="Naum M."/>
            <person name="McCarthy P.J."/>
            <person name="Lopez J.V."/>
            <person name="Fischer M."/>
            <person name="Brown E.W."/>
        </authorList>
    </citation>
    <scope>NUCLEOTIDE SEQUENCE [LARGE SCALE GENOMIC DNA]</scope>
    <source>
        <strain evidence="3">DSMZ 21326</strain>
    </source>
</reference>
<proteinExistence type="predicted"/>
<evidence type="ECO:0000256" key="1">
    <source>
        <dbReference type="SAM" id="Phobius"/>
    </source>
</evidence>
<keyword evidence="1" id="KW-0812">Transmembrane</keyword>
<feature type="transmembrane region" description="Helical" evidence="1">
    <location>
        <begin position="12"/>
        <end position="32"/>
    </location>
</feature>
<keyword evidence="1" id="KW-1133">Transmembrane helix</keyword>
<name>E8M2H1_PHOS4</name>
<protein>
    <submittedName>
        <fullName evidence="2">MSHA biogenesis protein MshP</fullName>
    </submittedName>
</protein>
<evidence type="ECO:0000313" key="2">
    <source>
        <dbReference type="EMBL" id="EGA71798.1"/>
    </source>
</evidence>
<gene>
    <name evidence="2" type="ORF">VISI1226_19484</name>
</gene>
<accession>E8M2H1</accession>
<dbReference type="AlphaFoldDB" id="E8M2H1"/>